<comment type="caution">
    <text evidence="4">The sequence shown here is derived from an EMBL/GenBank/DDBJ whole genome shotgun (WGS) entry which is preliminary data.</text>
</comment>
<feature type="domain" description="C2H2-type" evidence="3">
    <location>
        <begin position="46"/>
        <end position="73"/>
    </location>
</feature>
<sequence>MQQQTPPPPSPSPPPPLSPLDLSLSLSLSPSNSPTGLDGRDSTRLFPCLFCNKKFLKSQALGGHQNAHKKERSVGYLYHPSPTATSAEASAAAAINHYPFGIASHSLRAYPEGYGYGYGSVARFADHYHCQGGGAGDDDSLETIDLSNWQRGSHQYHQVMTAAAEGDNVDSNSNNIEDGSSNLDLSLKL</sequence>
<dbReference type="PROSITE" id="PS50157">
    <property type="entry name" value="ZINC_FINGER_C2H2_2"/>
    <property type="match status" value="1"/>
</dbReference>
<reference evidence="4" key="1">
    <citation type="journal article" date="2023" name="GigaByte">
        <title>Genome assembly of the bearded iris, Iris pallida Lam.</title>
        <authorList>
            <person name="Bruccoleri R.E."/>
            <person name="Oakeley E.J."/>
            <person name="Faust A.M.E."/>
            <person name="Altorfer M."/>
            <person name="Dessus-Babus S."/>
            <person name="Burckhardt D."/>
            <person name="Oertli M."/>
            <person name="Naumann U."/>
            <person name="Petersen F."/>
            <person name="Wong J."/>
        </authorList>
    </citation>
    <scope>NUCLEOTIDE SEQUENCE</scope>
    <source>
        <strain evidence="4">GSM-AAB239-AS_SAM_17_03QT</strain>
    </source>
</reference>
<dbReference type="PANTHER" id="PTHR45730">
    <property type="entry name" value="ZINC FINGER PROTEIN JAGGED"/>
    <property type="match status" value="1"/>
</dbReference>
<keyword evidence="1" id="KW-0479">Metal-binding</keyword>
<dbReference type="PANTHER" id="PTHR45730:SF50">
    <property type="entry name" value="OS12G0617000 PROTEIN"/>
    <property type="match status" value="1"/>
</dbReference>
<organism evidence="4 5">
    <name type="scientific">Iris pallida</name>
    <name type="common">Sweet iris</name>
    <dbReference type="NCBI Taxonomy" id="29817"/>
    <lineage>
        <taxon>Eukaryota</taxon>
        <taxon>Viridiplantae</taxon>
        <taxon>Streptophyta</taxon>
        <taxon>Embryophyta</taxon>
        <taxon>Tracheophyta</taxon>
        <taxon>Spermatophyta</taxon>
        <taxon>Magnoliopsida</taxon>
        <taxon>Liliopsida</taxon>
        <taxon>Asparagales</taxon>
        <taxon>Iridaceae</taxon>
        <taxon>Iridoideae</taxon>
        <taxon>Irideae</taxon>
        <taxon>Iris</taxon>
    </lineage>
</organism>
<dbReference type="InterPro" id="IPR036236">
    <property type="entry name" value="Znf_C2H2_sf"/>
</dbReference>
<dbReference type="InterPro" id="IPR045320">
    <property type="entry name" value="JAGGED/SL1-like"/>
</dbReference>
<dbReference type="EMBL" id="JANAVB010028197">
    <property type="protein sequence ID" value="KAJ6816502.1"/>
    <property type="molecule type" value="Genomic_DNA"/>
</dbReference>
<feature type="compositionally biased region" description="Pro residues" evidence="2">
    <location>
        <begin position="1"/>
        <end position="18"/>
    </location>
</feature>
<evidence type="ECO:0000259" key="3">
    <source>
        <dbReference type="PROSITE" id="PS50157"/>
    </source>
</evidence>
<dbReference type="AlphaFoldDB" id="A0AAX6FJI6"/>
<reference evidence="4" key="2">
    <citation type="submission" date="2023-04" db="EMBL/GenBank/DDBJ databases">
        <authorList>
            <person name="Bruccoleri R.E."/>
            <person name="Oakeley E.J."/>
            <person name="Faust A.-M."/>
            <person name="Dessus-Babus S."/>
            <person name="Altorfer M."/>
            <person name="Burckhardt D."/>
            <person name="Oertli M."/>
            <person name="Naumann U."/>
            <person name="Petersen F."/>
            <person name="Wong J."/>
        </authorList>
    </citation>
    <scope>NUCLEOTIDE SEQUENCE</scope>
    <source>
        <strain evidence="4">GSM-AAB239-AS_SAM_17_03QT</strain>
        <tissue evidence="4">Leaf</tissue>
    </source>
</reference>
<dbReference type="GO" id="GO:0003700">
    <property type="term" value="F:DNA-binding transcription factor activity"/>
    <property type="evidence" value="ECO:0007669"/>
    <property type="project" value="InterPro"/>
</dbReference>
<name>A0AAX6FJI6_IRIPA</name>
<feature type="region of interest" description="Disordered" evidence="2">
    <location>
        <begin position="1"/>
        <end position="38"/>
    </location>
</feature>
<keyword evidence="1" id="KW-0863">Zinc-finger</keyword>
<evidence type="ECO:0000256" key="2">
    <source>
        <dbReference type="SAM" id="MobiDB-lite"/>
    </source>
</evidence>
<gene>
    <name evidence="4" type="ORF">M6B38_414280</name>
</gene>
<evidence type="ECO:0000256" key="1">
    <source>
        <dbReference type="PROSITE-ProRule" id="PRU00042"/>
    </source>
</evidence>
<accession>A0AAX6FJI6</accession>
<protein>
    <submittedName>
        <fullName evidence="4">Protein LATE FLOWERING-like</fullName>
    </submittedName>
</protein>
<evidence type="ECO:0000313" key="4">
    <source>
        <dbReference type="EMBL" id="KAJ6816502.1"/>
    </source>
</evidence>
<dbReference type="Gene3D" id="3.30.160.60">
    <property type="entry name" value="Classic Zinc Finger"/>
    <property type="match status" value="1"/>
</dbReference>
<proteinExistence type="predicted"/>
<dbReference type="GO" id="GO:0008270">
    <property type="term" value="F:zinc ion binding"/>
    <property type="evidence" value="ECO:0007669"/>
    <property type="project" value="UniProtKB-KW"/>
</dbReference>
<dbReference type="Proteomes" id="UP001140949">
    <property type="component" value="Unassembled WGS sequence"/>
</dbReference>
<dbReference type="PROSITE" id="PS00028">
    <property type="entry name" value="ZINC_FINGER_C2H2_1"/>
    <property type="match status" value="1"/>
</dbReference>
<feature type="compositionally biased region" description="Low complexity" evidence="2">
    <location>
        <begin position="19"/>
        <end position="34"/>
    </location>
</feature>
<keyword evidence="5" id="KW-1185">Reference proteome</keyword>
<dbReference type="SUPFAM" id="SSF57667">
    <property type="entry name" value="beta-beta-alpha zinc fingers"/>
    <property type="match status" value="1"/>
</dbReference>
<dbReference type="InterPro" id="IPR013087">
    <property type="entry name" value="Znf_C2H2_type"/>
</dbReference>
<keyword evidence="1" id="KW-0862">Zinc</keyword>
<evidence type="ECO:0000313" key="5">
    <source>
        <dbReference type="Proteomes" id="UP001140949"/>
    </source>
</evidence>